<protein>
    <submittedName>
        <fullName evidence="2">Uncharacterized protein</fullName>
    </submittedName>
</protein>
<evidence type="ECO:0000313" key="2">
    <source>
        <dbReference type="EMBL" id="EGD97725.1"/>
    </source>
</evidence>
<keyword evidence="3" id="KW-1185">Reference proteome</keyword>
<feature type="region of interest" description="Disordered" evidence="1">
    <location>
        <begin position="77"/>
        <end position="97"/>
    </location>
</feature>
<dbReference type="EMBL" id="GG698504">
    <property type="protein sequence ID" value="EGD97725.1"/>
    <property type="molecule type" value="Genomic_DNA"/>
</dbReference>
<dbReference type="HOGENOM" id="CLU_2211875_0_0_1"/>
<gene>
    <name evidence="2" type="ORF">TESG_05126</name>
</gene>
<dbReference type="Proteomes" id="UP000009172">
    <property type="component" value="Unassembled WGS sequence"/>
</dbReference>
<evidence type="ECO:0000256" key="1">
    <source>
        <dbReference type="SAM" id="MobiDB-lite"/>
    </source>
</evidence>
<organism evidence="2 3">
    <name type="scientific">Trichophyton tonsurans (strain CBS 112818)</name>
    <name type="common">Scalp ringworm fungus</name>
    <dbReference type="NCBI Taxonomy" id="647933"/>
    <lineage>
        <taxon>Eukaryota</taxon>
        <taxon>Fungi</taxon>
        <taxon>Dikarya</taxon>
        <taxon>Ascomycota</taxon>
        <taxon>Pezizomycotina</taxon>
        <taxon>Eurotiomycetes</taxon>
        <taxon>Eurotiomycetidae</taxon>
        <taxon>Onygenales</taxon>
        <taxon>Arthrodermataceae</taxon>
        <taxon>Trichophyton</taxon>
    </lineage>
</organism>
<dbReference type="AlphaFoldDB" id="F2S2C6"/>
<feature type="region of interest" description="Disordered" evidence="1">
    <location>
        <begin position="1"/>
        <end position="57"/>
    </location>
</feature>
<name>F2S2C6_TRIT1</name>
<accession>F2S2C6</accession>
<proteinExistence type="predicted"/>
<reference evidence="3" key="1">
    <citation type="journal article" date="2012" name="MBio">
        <title>Comparative genome analysis of Trichophyton rubrum and related dermatophytes reveals candidate genes involved in infection.</title>
        <authorList>
            <person name="Martinez D.A."/>
            <person name="Oliver B.G."/>
            <person name="Graeser Y."/>
            <person name="Goldberg J.M."/>
            <person name="Li W."/>
            <person name="Martinez-Rossi N.M."/>
            <person name="Monod M."/>
            <person name="Shelest E."/>
            <person name="Barton R.C."/>
            <person name="Birch E."/>
            <person name="Brakhage A.A."/>
            <person name="Chen Z."/>
            <person name="Gurr S.J."/>
            <person name="Heiman D."/>
            <person name="Heitman J."/>
            <person name="Kosti I."/>
            <person name="Rossi A."/>
            <person name="Saif S."/>
            <person name="Samalova M."/>
            <person name="Saunders C.W."/>
            <person name="Shea T."/>
            <person name="Summerbell R.C."/>
            <person name="Xu J."/>
            <person name="Young S."/>
            <person name="Zeng Q."/>
            <person name="Birren B.W."/>
            <person name="Cuomo C.A."/>
            <person name="White T.C."/>
        </authorList>
    </citation>
    <scope>NUCLEOTIDE SEQUENCE [LARGE SCALE GENOMIC DNA]</scope>
    <source>
        <strain evidence="3">CBS 112818</strain>
    </source>
</reference>
<sequence length="107" mass="10902">MTSSPRTRLQPSATTEPVPVLASSGIVGSPAVRSGLGQSSSFPTPTPLVPRPSSLVPRPSSLVPRLSSLVQFNCPFDSPPSPVSSRPPSGCPSGCPSHSRLAGVLLC</sequence>
<evidence type="ECO:0000313" key="3">
    <source>
        <dbReference type="Proteomes" id="UP000009172"/>
    </source>
</evidence>
<feature type="compositionally biased region" description="Low complexity" evidence="1">
    <location>
        <begin position="83"/>
        <end position="97"/>
    </location>
</feature>
<feature type="compositionally biased region" description="Polar residues" evidence="1">
    <location>
        <begin position="1"/>
        <end position="15"/>
    </location>
</feature>